<organism evidence="8 9">
    <name type="scientific">Occultella aeris</name>
    <dbReference type="NCBI Taxonomy" id="2761496"/>
    <lineage>
        <taxon>Bacteria</taxon>
        <taxon>Bacillati</taxon>
        <taxon>Actinomycetota</taxon>
        <taxon>Actinomycetes</taxon>
        <taxon>Micrococcales</taxon>
        <taxon>Ruaniaceae</taxon>
        <taxon>Occultella</taxon>
    </lineage>
</organism>
<reference evidence="8 9" key="1">
    <citation type="submission" date="2019-11" db="EMBL/GenBank/DDBJ databases">
        <authorList>
            <person name="Criscuolo A."/>
        </authorList>
    </citation>
    <scope>NUCLEOTIDE SEQUENCE [LARGE SCALE GENOMIC DNA]</scope>
    <source>
        <strain evidence="8">CIP111667</strain>
    </source>
</reference>
<dbReference type="EMBL" id="CACRYJ010000046">
    <property type="protein sequence ID" value="VZO38343.1"/>
    <property type="molecule type" value="Genomic_DNA"/>
</dbReference>
<accession>A0A7M4DM11</accession>
<protein>
    <submittedName>
        <fullName evidence="8">ABC-2 family transporter protein</fullName>
    </submittedName>
</protein>
<evidence type="ECO:0000256" key="3">
    <source>
        <dbReference type="ARBA" id="ARBA00022692"/>
    </source>
</evidence>
<dbReference type="GO" id="GO:0140359">
    <property type="term" value="F:ABC-type transporter activity"/>
    <property type="evidence" value="ECO:0007669"/>
    <property type="project" value="InterPro"/>
</dbReference>
<dbReference type="InterPro" id="IPR013525">
    <property type="entry name" value="ABC2_TM"/>
</dbReference>
<feature type="transmembrane region" description="Helical" evidence="6">
    <location>
        <begin position="311"/>
        <end position="328"/>
    </location>
</feature>
<evidence type="ECO:0000313" key="8">
    <source>
        <dbReference type="EMBL" id="VZO38343.1"/>
    </source>
</evidence>
<proteinExistence type="predicted"/>
<feature type="transmembrane region" description="Helical" evidence="6">
    <location>
        <begin position="196"/>
        <end position="219"/>
    </location>
</feature>
<keyword evidence="2" id="KW-1003">Cell membrane</keyword>
<feature type="domain" description="ABC-2 type transporter transmembrane" evidence="7">
    <location>
        <begin position="19"/>
        <end position="378"/>
    </location>
</feature>
<evidence type="ECO:0000256" key="5">
    <source>
        <dbReference type="ARBA" id="ARBA00023136"/>
    </source>
</evidence>
<dbReference type="AlphaFoldDB" id="A0A7M4DM11"/>
<evidence type="ECO:0000256" key="6">
    <source>
        <dbReference type="SAM" id="Phobius"/>
    </source>
</evidence>
<dbReference type="Proteomes" id="UP000419743">
    <property type="component" value="Unassembled WGS sequence"/>
</dbReference>
<gene>
    <name evidence="8" type="ORF">HALOF300_03179</name>
</gene>
<keyword evidence="3 6" id="KW-0812">Transmembrane</keyword>
<comment type="subcellular location">
    <subcellularLocation>
        <location evidence="1">Cell membrane</location>
        <topology evidence="1">Multi-pass membrane protein</topology>
    </subcellularLocation>
</comment>
<keyword evidence="5 6" id="KW-0472">Membrane</keyword>
<dbReference type="GO" id="GO:0005886">
    <property type="term" value="C:plasma membrane"/>
    <property type="evidence" value="ECO:0007669"/>
    <property type="project" value="UniProtKB-SubCell"/>
</dbReference>
<dbReference type="InterPro" id="IPR051449">
    <property type="entry name" value="ABC-2_transporter_component"/>
</dbReference>
<sequence>MRQLWVMTSSDLRQRIRDKSVIIFSLIVPLALMFVFNLVFGGTDEIELEPVTVAVSAPADDEVAQTLLDAITGTGVVDVTVEQVPADAARTAVADGDANLAMIVPEGFGQDVLAGTGGDLEFVEGDSSGLETGVVIVVSQSVLDAYAAGTVAATAGGGLGLDPEELGRVAAEAATSGPTIESTEGETSDEQLGQGAALVAGQAGLFLTFTVGFGVLGLISERQEGTLARLQSMPMRPGLIVVAKALTGFVLGVVATSVLLTLGGLFFDVTFGPPALVGLLILSVVTAITSLTFIVVRVARTAEQAGIIQSILAMVLGIAGGAFFPVSASGSLARVLDLNPIAAFTRGLGITSSGGGLADIAAPIAIMLGFAVVMLLVARLIPDRGVSR</sequence>
<feature type="transmembrane region" description="Helical" evidence="6">
    <location>
        <begin position="275"/>
        <end position="299"/>
    </location>
</feature>
<feature type="transmembrane region" description="Helical" evidence="6">
    <location>
        <begin position="239"/>
        <end position="263"/>
    </location>
</feature>
<dbReference type="PANTHER" id="PTHR30294">
    <property type="entry name" value="MEMBRANE COMPONENT OF ABC TRANSPORTER YHHJ-RELATED"/>
    <property type="match status" value="1"/>
</dbReference>
<evidence type="ECO:0000256" key="2">
    <source>
        <dbReference type="ARBA" id="ARBA00022475"/>
    </source>
</evidence>
<evidence type="ECO:0000256" key="1">
    <source>
        <dbReference type="ARBA" id="ARBA00004651"/>
    </source>
</evidence>
<dbReference type="PANTHER" id="PTHR30294:SF29">
    <property type="entry name" value="MULTIDRUG ABC TRANSPORTER PERMEASE YBHS-RELATED"/>
    <property type="match status" value="1"/>
</dbReference>
<feature type="transmembrane region" description="Helical" evidence="6">
    <location>
        <begin position="360"/>
        <end position="381"/>
    </location>
</feature>
<evidence type="ECO:0000259" key="7">
    <source>
        <dbReference type="Pfam" id="PF12698"/>
    </source>
</evidence>
<keyword evidence="4 6" id="KW-1133">Transmembrane helix</keyword>
<evidence type="ECO:0000256" key="4">
    <source>
        <dbReference type="ARBA" id="ARBA00022989"/>
    </source>
</evidence>
<dbReference type="Gene3D" id="3.40.1710.10">
    <property type="entry name" value="abc type-2 transporter like domain"/>
    <property type="match status" value="1"/>
</dbReference>
<comment type="caution">
    <text evidence="8">The sequence shown here is derived from an EMBL/GenBank/DDBJ whole genome shotgun (WGS) entry which is preliminary data.</text>
</comment>
<keyword evidence="9" id="KW-1185">Reference proteome</keyword>
<evidence type="ECO:0000313" key="9">
    <source>
        <dbReference type="Proteomes" id="UP000419743"/>
    </source>
</evidence>
<dbReference type="Pfam" id="PF12698">
    <property type="entry name" value="ABC2_membrane_3"/>
    <property type="match status" value="1"/>
</dbReference>
<feature type="transmembrane region" description="Helical" evidence="6">
    <location>
        <begin position="21"/>
        <end position="40"/>
    </location>
</feature>
<name>A0A7M4DM11_9MICO</name>